<dbReference type="GO" id="GO:0046872">
    <property type="term" value="F:metal ion binding"/>
    <property type="evidence" value="ECO:0007669"/>
    <property type="project" value="UniProtKB-KW"/>
</dbReference>
<dbReference type="InterPro" id="IPR023827">
    <property type="entry name" value="Peptidase_S8_Asp-AS"/>
</dbReference>
<keyword evidence="4 7" id="KW-0378">Hydrolase</keyword>
<dbReference type="PRINTS" id="PR00723">
    <property type="entry name" value="SUBTILISIN"/>
</dbReference>
<dbReference type="InterPro" id="IPR050131">
    <property type="entry name" value="Peptidase_S8_subtilisin-like"/>
</dbReference>
<gene>
    <name evidence="11" type="ORF">FPZ44_07025</name>
</gene>
<dbReference type="PROSITE" id="PS00137">
    <property type="entry name" value="SUBTILASE_HIS"/>
    <property type="match status" value="1"/>
</dbReference>
<sequence>MRSLSAYMKAHIQSQPHKYSVRKMIVCRNREAYENWLHELHKQGITPLKQIPSALTICCHMNPDKELHTSSYHPSIRKVETDRQARIHRWSNGWVRPLASAADAYSPTFTSKSMKEVKVKLPQIPWNIHAVEAPKVWKQTKGEGIKIAIIDTGISEHPNLKIAGGINMINRLESYEDDNGHGTHVAGIAAAIGHQRMPFGVAPDIQLYGIKALDNTGTGYVSDIVDAIEWCIHQRIHIINMSLGLDDPSDVLRRSIIRANQKGIIVVASAGNDGPDTLSVDEPAKYPETIAVAAMNAKHEVASFSSRGKEVDVIAPGEHIVSTNHKNGFAIESGTSMAAPHVAGAVALLLSLHGALSPDEVLKLLMNTAEPLKNTNERSQGSGLIQTMKALQAAPQHATVSRRSFSRRLTAAYKLERTRSKRGKPQPIYSRPIFGIALSKNMKYRAKASAKVTSRHRGDKTNVQAKREKVIKKPVRSIKSNTKKKSAHIRKQLASPSPLKKQMNIQSAPKRRWRYSK</sequence>
<dbReference type="InterPro" id="IPR022398">
    <property type="entry name" value="Peptidase_S8_His-AS"/>
</dbReference>
<name>A0A559IYZ8_9BACL</name>
<dbReference type="CDD" id="cd07477">
    <property type="entry name" value="Peptidases_S8_Subtilisin_subset"/>
    <property type="match status" value="1"/>
</dbReference>
<dbReference type="PROSITE" id="PS00138">
    <property type="entry name" value="SUBTILASE_SER"/>
    <property type="match status" value="1"/>
</dbReference>
<evidence type="ECO:0000256" key="6">
    <source>
        <dbReference type="PIRSR" id="PIRSR615500-1"/>
    </source>
</evidence>
<dbReference type="InterPro" id="IPR034202">
    <property type="entry name" value="Subtilisin_Carlsberg-like"/>
</dbReference>
<feature type="active site" description="Charge relay system" evidence="6 7">
    <location>
        <position position="336"/>
    </location>
</feature>
<dbReference type="InterPro" id="IPR015500">
    <property type="entry name" value="Peptidase_S8_subtilisin-rel"/>
</dbReference>
<dbReference type="GO" id="GO:0006508">
    <property type="term" value="P:proteolysis"/>
    <property type="evidence" value="ECO:0007669"/>
    <property type="project" value="UniProtKB-KW"/>
</dbReference>
<dbReference type="Gene3D" id="3.40.50.200">
    <property type="entry name" value="Peptidase S8/S53 domain"/>
    <property type="match status" value="1"/>
</dbReference>
<dbReference type="PROSITE" id="PS00136">
    <property type="entry name" value="SUBTILASE_ASP"/>
    <property type="match status" value="1"/>
</dbReference>
<dbReference type="InterPro" id="IPR036852">
    <property type="entry name" value="Peptidase_S8/S53_dom_sf"/>
</dbReference>
<evidence type="ECO:0000256" key="1">
    <source>
        <dbReference type="ARBA" id="ARBA00011073"/>
    </source>
</evidence>
<dbReference type="RefSeq" id="WP_144988664.1">
    <property type="nucleotide sequence ID" value="NZ_VNJK01000001.1"/>
</dbReference>
<keyword evidence="12" id="KW-1185">Reference proteome</keyword>
<dbReference type="Proteomes" id="UP000318102">
    <property type="component" value="Unassembled WGS sequence"/>
</dbReference>
<dbReference type="OrthoDB" id="9798386at2"/>
<comment type="similarity">
    <text evidence="1 7 8">Belongs to the peptidase S8 family.</text>
</comment>
<dbReference type="AlphaFoldDB" id="A0A559IYZ8"/>
<dbReference type="PANTHER" id="PTHR43806">
    <property type="entry name" value="PEPTIDASE S8"/>
    <property type="match status" value="1"/>
</dbReference>
<dbReference type="InterPro" id="IPR000209">
    <property type="entry name" value="Peptidase_S8/S53_dom"/>
</dbReference>
<evidence type="ECO:0000256" key="4">
    <source>
        <dbReference type="ARBA" id="ARBA00022801"/>
    </source>
</evidence>
<dbReference type="PANTHER" id="PTHR43806:SF11">
    <property type="entry name" value="CEREVISIN-RELATED"/>
    <property type="match status" value="1"/>
</dbReference>
<evidence type="ECO:0000256" key="3">
    <source>
        <dbReference type="ARBA" id="ARBA00022723"/>
    </source>
</evidence>
<feature type="compositionally biased region" description="Basic residues" evidence="9">
    <location>
        <begin position="476"/>
        <end position="491"/>
    </location>
</feature>
<feature type="active site" description="Charge relay system" evidence="6 7">
    <location>
        <position position="151"/>
    </location>
</feature>
<evidence type="ECO:0000256" key="9">
    <source>
        <dbReference type="SAM" id="MobiDB-lite"/>
    </source>
</evidence>
<dbReference type="PROSITE" id="PS51892">
    <property type="entry name" value="SUBTILASE"/>
    <property type="match status" value="1"/>
</dbReference>
<evidence type="ECO:0000313" key="11">
    <source>
        <dbReference type="EMBL" id="TVX92827.1"/>
    </source>
</evidence>
<evidence type="ECO:0000256" key="7">
    <source>
        <dbReference type="PROSITE-ProRule" id="PRU01240"/>
    </source>
</evidence>
<keyword evidence="3" id="KW-0479">Metal-binding</keyword>
<accession>A0A559IYZ8</accession>
<proteinExistence type="inferred from homology"/>
<comment type="caution">
    <text evidence="11">The sequence shown here is derived from an EMBL/GenBank/DDBJ whole genome shotgun (WGS) entry which is preliminary data.</text>
</comment>
<evidence type="ECO:0000313" key="12">
    <source>
        <dbReference type="Proteomes" id="UP000318102"/>
    </source>
</evidence>
<dbReference type="SUPFAM" id="SSF52743">
    <property type="entry name" value="Subtilisin-like"/>
    <property type="match status" value="1"/>
</dbReference>
<evidence type="ECO:0000259" key="10">
    <source>
        <dbReference type="Pfam" id="PF00082"/>
    </source>
</evidence>
<feature type="domain" description="Peptidase S8/S53" evidence="10">
    <location>
        <begin position="142"/>
        <end position="383"/>
    </location>
</feature>
<reference evidence="11 12" key="1">
    <citation type="submission" date="2019-07" db="EMBL/GenBank/DDBJ databases">
        <authorList>
            <person name="Kim J."/>
        </authorList>
    </citation>
    <scope>NUCLEOTIDE SEQUENCE [LARGE SCALE GENOMIC DNA]</scope>
    <source>
        <strain evidence="11 12">N4</strain>
    </source>
</reference>
<evidence type="ECO:0000256" key="2">
    <source>
        <dbReference type="ARBA" id="ARBA00022670"/>
    </source>
</evidence>
<evidence type="ECO:0000256" key="5">
    <source>
        <dbReference type="ARBA" id="ARBA00022825"/>
    </source>
</evidence>
<keyword evidence="2 7" id="KW-0645">Protease</keyword>
<keyword evidence="5 7" id="KW-0720">Serine protease</keyword>
<organism evidence="11 12">
    <name type="scientific">Paenibacillus agilis</name>
    <dbReference type="NCBI Taxonomy" id="3020863"/>
    <lineage>
        <taxon>Bacteria</taxon>
        <taxon>Bacillati</taxon>
        <taxon>Bacillota</taxon>
        <taxon>Bacilli</taxon>
        <taxon>Bacillales</taxon>
        <taxon>Paenibacillaceae</taxon>
        <taxon>Paenibacillus</taxon>
    </lineage>
</organism>
<dbReference type="GO" id="GO:0004252">
    <property type="term" value="F:serine-type endopeptidase activity"/>
    <property type="evidence" value="ECO:0007669"/>
    <property type="project" value="UniProtKB-UniRule"/>
</dbReference>
<dbReference type="InterPro" id="IPR023828">
    <property type="entry name" value="Peptidase_S8_Ser-AS"/>
</dbReference>
<feature type="region of interest" description="Disordered" evidence="9">
    <location>
        <begin position="476"/>
        <end position="517"/>
    </location>
</feature>
<dbReference type="EMBL" id="VNJK01000001">
    <property type="protein sequence ID" value="TVX92827.1"/>
    <property type="molecule type" value="Genomic_DNA"/>
</dbReference>
<protein>
    <submittedName>
        <fullName evidence="11">S8 family peptidase</fullName>
    </submittedName>
</protein>
<dbReference type="Pfam" id="PF00082">
    <property type="entry name" value="Peptidase_S8"/>
    <property type="match status" value="1"/>
</dbReference>
<feature type="active site" description="Charge relay system" evidence="6 7">
    <location>
        <position position="181"/>
    </location>
</feature>
<evidence type="ECO:0000256" key="8">
    <source>
        <dbReference type="RuleBase" id="RU003355"/>
    </source>
</evidence>